<keyword evidence="4 7" id="KW-0694">RNA-binding</keyword>
<dbReference type="FunFam" id="3.30.70.330:FF:000097">
    <property type="entry name" value="U2 snRNP auxiliary factor large subunit"/>
    <property type="match status" value="1"/>
</dbReference>
<gene>
    <name evidence="10" type="ORF">HK097_008040</name>
</gene>
<dbReference type="EMBL" id="JADGJD010000045">
    <property type="protein sequence ID" value="KAJ3056117.1"/>
    <property type="molecule type" value="Genomic_DNA"/>
</dbReference>
<proteinExistence type="inferred from homology"/>
<dbReference type="NCBIfam" id="TIGR01642">
    <property type="entry name" value="U2AF_lg"/>
    <property type="match status" value="1"/>
</dbReference>
<dbReference type="InterPro" id="IPR012677">
    <property type="entry name" value="Nucleotide-bd_a/b_plait_sf"/>
</dbReference>
<protein>
    <recommendedName>
        <fullName evidence="8">Splicing factor U2AF subunit</fullName>
    </recommendedName>
    <alternativeName>
        <fullName evidence="8">U2 snRNP auxiliary factor large subunit</fullName>
    </alternativeName>
</protein>
<dbReference type="GO" id="GO:0005634">
    <property type="term" value="C:nucleus"/>
    <property type="evidence" value="ECO:0007669"/>
    <property type="project" value="UniProtKB-SubCell"/>
</dbReference>
<evidence type="ECO:0000256" key="6">
    <source>
        <dbReference type="ARBA" id="ARBA00023242"/>
    </source>
</evidence>
<evidence type="ECO:0000313" key="11">
    <source>
        <dbReference type="Proteomes" id="UP001212841"/>
    </source>
</evidence>
<comment type="caution">
    <text evidence="10">The sequence shown here is derived from an EMBL/GenBank/DDBJ whole genome shotgun (WGS) entry which is preliminary data.</text>
</comment>
<dbReference type="AlphaFoldDB" id="A0AAD5X8J1"/>
<dbReference type="CDD" id="cd12232">
    <property type="entry name" value="RRM3_U2AF65"/>
    <property type="match status" value="1"/>
</dbReference>
<comment type="similarity">
    <text evidence="8">Belongs to the splicing factor SR family.</text>
</comment>
<evidence type="ECO:0000259" key="9">
    <source>
        <dbReference type="PROSITE" id="PS50102"/>
    </source>
</evidence>
<organism evidence="10 11">
    <name type="scientific">Rhizophlyctis rosea</name>
    <dbReference type="NCBI Taxonomy" id="64517"/>
    <lineage>
        <taxon>Eukaryota</taxon>
        <taxon>Fungi</taxon>
        <taxon>Fungi incertae sedis</taxon>
        <taxon>Chytridiomycota</taxon>
        <taxon>Chytridiomycota incertae sedis</taxon>
        <taxon>Chytridiomycetes</taxon>
        <taxon>Rhizophlyctidales</taxon>
        <taxon>Rhizophlyctidaceae</taxon>
        <taxon>Rhizophlyctis</taxon>
    </lineage>
</organism>
<keyword evidence="5 8" id="KW-0508">mRNA splicing</keyword>
<evidence type="ECO:0000256" key="3">
    <source>
        <dbReference type="ARBA" id="ARBA00022737"/>
    </source>
</evidence>
<dbReference type="CDD" id="cd12230">
    <property type="entry name" value="RRM1_U2AF65"/>
    <property type="match status" value="1"/>
</dbReference>
<dbReference type="Proteomes" id="UP001212841">
    <property type="component" value="Unassembled WGS sequence"/>
</dbReference>
<dbReference type="PROSITE" id="PS50102">
    <property type="entry name" value="RRM"/>
    <property type="match status" value="3"/>
</dbReference>
<dbReference type="InterPro" id="IPR035979">
    <property type="entry name" value="RBD_domain_sf"/>
</dbReference>
<dbReference type="SUPFAM" id="SSF54928">
    <property type="entry name" value="RNA-binding domain, RBD"/>
    <property type="match status" value="2"/>
</dbReference>
<evidence type="ECO:0000256" key="1">
    <source>
        <dbReference type="ARBA" id="ARBA00004123"/>
    </source>
</evidence>
<keyword evidence="11" id="KW-1185">Reference proteome</keyword>
<reference evidence="10" key="1">
    <citation type="submission" date="2020-05" db="EMBL/GenBank/DDBJ databases">
        <title>Phylogenomic resolution of chytrid fungi.</title>
        <authorList>
            <person name="Stajich J.E."/>
            <person name="Amses K."/>
            <person name="Simmons R."/>
            <person name="Seto K."/>
            <person name="Myers J."/>
            <person name="Bonds A."/>
            <person name="Quandt C.A."/>
            <person name="Barry K."/>
            <person name="Liu P."/>
            <person name="Grigoriev I."/>
            <person name="Longcore J.E."/>
            <person name="James T.Y."/>
        </authorList>
    </citation>
    <scope>NUCLEOTIDE SEQUENCE</scope>
    <source>
        <strain evidence="10">JEL0318</strain>
    </source>
</reference>
<dbReference type="InterPro" id="IPR006529">
    <property type="entry name" value="U2AF_lg"/>
</dbReference>
<evidence type="ECO:0000256" key="4">
    <source>
        <dbReference type="ARBA" id="ARBA00022884"/>
    </source>
</evidence>
<dbReference type="GO" id="GO:0008380">
    <property type="term" value="P:RNA splicing"/>
    <property type="evidence" value="ECO:0007669"/>
    <property type="project" value="UniProtKB-KW"/>
</dbReference>
<evidence type="ECO:0000256" key="5">
    <source>
        <dbReference type="ARBA" id="ARBA00023187"/>
    </source>
</evidence>
<dbReference type="Gene3D" id="3.30.70.330">
    <property type="match status" value="3"/>
</dbReference>
<comment type="subcellular location">
    <subcellularLocation>
        <location evidence="1 8">Nucleus</location>
    </subcellularLocation>
</comment>
<keyword evidence="6 8" id="KW-0539">Nucleus</keyword>
<dbReference type="CDD" id="cd12231">
    <property type="entry name" value="RRM2_U2AF65"/>
    <property type="match status" value="1"/>
</dbReference>
<evidence type="ECO:0000256" key="7">
    <source>
        <dbReference type="PROSITE-ProRule" id="PRU00176"/>
    </source>
</evidence>
<dbReference type="GO" id="GO:0006397">
    <property type="term" value="P:mRNA processing"/>
    <property type="evidence" value="ECO:0007669"/>
    <property type="project" value="UniProtKB-KW"/>
</dbReference>
<dbReference type="Pfam" id="PF00076">
    <property type="entry name" value="RRM_1"/>
    <property type="match status" value="3"/>
</dbReference>
<comment type="function">
    <text evidence="8">Necessary for the splicing of pre-mRNA.</text>
</comment>
<evidence type="ECO:0000256" key="2">
    <source>
        <dbReference type="ARBA" id="ARBA00022664"/>
    </source>
</evidence>
<dbReference type="SMART" id="SM00361">
    <property type="entry name" value="RRM_1"/>
    <property type="match status" value="2"/>
</dbReference>
<name>A0AAD5X8J1_9FUNG</name>
<evidence type="ECO:0000256" key="8">
    <source>
        <dbReference type="RuleBase" id="RU364135"/>
    </source>
</evidence>
<feature type="domain" description="RRM" evidence="9">
    <location>
        <begin position="195"/>
        <end position="277"/>
    </location>
</feature>
<feature type="domain" description="RRM" evidence="9">
    <location>
        <begin position="414"/>
        <end position="504"/>
    </location>
</feature>
<feature type="domain" description="RRM" evidence="9">
    <location>
        <begin position="306"/>
        <end position="384"/>
    </location>
</feature>
<dbReference type="InterPro" id="IPR003954">
    <property type="entry name" value="RRM_euk-type"/>
</dbReference>
<accession>A0AAD5X8J1</accession>
<dbReference type="FunFam" id="3.30.70.330:FF:000676">
    <property type="entry name" value="U2 snRNP auxiliary factor large subunit"/>
    <property type="match status" value="1"/>
</dbReference>
<sequence>MAQTWMLTAAVTAQKENTGTVTGIVRETGTETGTGIETGTGTANTETVTEATAKGANASATAAGAETEVTGDMTVATETVTGTEGSAAGVVTVIEEKEGAARTEGRSVAVPGAGMGGQGEVQVLKRKLNNWDVAPPGFEGYTAQQVKDSGAFPLPGQPARGGMSAFSFMSGDRAEALRLATAGAAGGASLVRQARRLYVGNIPYGISDEALMAFFNQTMTQLNITTGAGDPVIAAQINHDKNYAFCEFRTPEEATAAMAFDGIQFAGQSLKIRRPKDYQPVGGDSDAPMAIHVPGVVSTNVPDSVNKIFVGGLPIYLNDDQVMELLKSFGELRAFNLVKDAQTGASKGFAFCEYVDPAITDIACQGLNGMELGDKKLVVQRASLGANKIGPGAGMPLILPHTLLTGEGEVIPSNVLMLLNMVTPEELVDQEDYDEIMEDIQEEAAKYGTVKQVKIPRPIPGQEIPGVGKIFVQYNNEEEAGTALKALAGRKFADRTVVTSYWNEDKYLADDF</sequence>
<dbReference type="GO" id="GO:0003723">
    <property type="term" value="F:RNA binding"/>
    <property type="evidence" value="ECO:0007669"/>
    <property type="project" value="UniProtKB-UniRule"/>
</dbReference>
<dbReference type="SMART" id="SM00360">
    <property type="entry name" value="RRM"/>
    <property type="match status" value="3"/>
</dbReference>
<keyword evidence="2 8" id="KW-0507">mRNA processing</keyword>
<keyword evidence="3" id="KW-0677">Repeat</keyword>
<dbReference type="InterPro" id="IPR000504">
    <property type="entry name" value="RRM_dom"/>
</dbReference>
<dbReference type="PANTHER" id="PTHR23139">
    <property type="entry name" value="RNA-BINDING PROTEIN"/>
    <property type="match status" value="1"/>
</dbReference>
<evidence type="ECO:0000313" key="10">
    <source>
        <dbReference type="EMBL" id="KAJ3056117.1"/>
    </source>
</evidence>